<dbReference type="Pfam" id="PF01047">
    <property type="entry name" value="MarR"/>
    <property type="match status" value="1"/>
</dbReference>
<dbReference type="GO" id="GO:0004252">
    <property type="term" value="F:serine-type endopeptidase activity"/>
    <property type="evidence" value="ECO:0007669"/>
    <property type="project" value="InterPro"/>
</dbReference>
<dbReference type="EMBL" id="LAZR01033008">
    <property type="protein sequence ID" value="KKL49296.1"/>
    <property type="molecule type" value="Genomic_DNA"/>
</dbReference>
<organism evidence="2">
    <name type="scientific">marine sediment metagenome</name>
    <dbReference type="NCBI Taxonomy" id="412755"/>
    <lineage>
        <taxon>unclassified sequences</taxon>
        <taxon>metagenomes</taxon>
        <taxon>ecological metagenomes</taxon>
    </lineage>
</organism>
<dbReference type="SUPFAM" id="SSF46785">
    <property type="entry name" value="Winged helix' DNA-binding domain"/>
    <property type="match status" value="1"/>
</dbReference>
<dbReference type="GO" id="GO:0006508">
    <property type="term" value="P:proteolysis"/>
    <property type="evidence" value="ECO:0007669"/>
    <property type="project" value="InterPro"/>
</dbReference>
<feature type="domain" description="HTH marR-type" evidence="1">
    <location>
        <begin position="29"/>
        <end position="63"/>
    </location>
</feature>
<accession>A0A0F9D6I7</accession>
<comment type="caution">
    <text evidence="2">The sequence shown here is derived from an EMBL/GenBank/DDBJ whole genome shotgun (WGS) entry which is preliminary data.</text>
</comment>
<evidence type="ECO:0000259" key="1">
    <source>
        <dbReference type="Pfam" id="PF01047"/>
    </source>
</evidence>
<dbReference type="InterPro" id="IPR036390">
    <property type="entry name" value="WH_DNA-bd_sf"/>
</dbReference>
<dbReference type="InterPro" id="IPR036388">
    <property type="entry name" value="WH-like_DNA-bd_sf"/>
</dbReference>
<dbReference type="AlphaFoldDB" id="A0A0F9D6I7"/>
<evidence type="ECO:0000313" key="2">
    <source>
        <dbReference type="EMBL" id="KKL49296.1"/>
    </source>
</evidence>
<dbReference type="Gene3D" id="1.10.10.10">
    <property type="entry name" value="Winged helix-like DNA-binding domain superfamily/Winged helix DNA-binding domain"/>
    <property type="match status" value="1"/>
</dbReference>
<proteinExistence type="predicted"/>
<reference evidence="2" key="1">
    <citation type="journal article" date="2015" name="Nature">
        <title>Complex archaea that bridge the gap between prokaryotes and eukaryotes.</title>
        <authorList>
            <person name="Spang A."/>
            <person name="Saw J.H."/>
            <person name="Jorgensen S.L."/>
            <person name="Zaremba-Niedzwiedzka K."/>
            <person name="Martijn J."/>
            <person name="Lind A.E."/>
            <person name="van Eijk R."/>
            <person name="Schleper C."/>
            <person name="Guy L."/>
            <person name="Ettema T.J."/>
        </authorList>
    </citation>
    <scope>NUCLEOTIDE SEQUENCE</scope>
</reference>
<sequence length="94" mass="10584">MRKPGTSANLTAPQVMGYLQSYITHYGYPPSQNDIAKHFGVSKMTASYWINRLDDKGFIERPAPSSGGLFERGTRPSRAIKILKRIEGYEYELG</sequence>
<name>A0A0F9D6I7_9ZZZZ</name>
<gene>
    <name evidence="2" type="ORF">LCGC14_2316940</name>
</gene>
<protein>
    <recommendedName>
        <fullName evidence="1">HTH marR-type domain-containing protein</fullName>
    </recommendedName>
</protein>
<dbReference type="InterPro" id="IPR000835">
    <property type="entry name" value="HTH_MarR-typ"/>
</dbReference>